<dbReference type="Proteomes" id="UP000539985">
    <property type="component" value="Unassembled WGS sequence"/>
</dbReference>
<dbReference type="Gene3D" id="3.30.1540.10">
    <property type="entry name" value="formyl-coa transferase, domain 3"/>
    <property type="match status" value="1"/>
</dbReference>
<name>A0A7Y7XH85_9PSED</name>
<sequence length="407" mass="43317">MTYPLLNNVSVLESSAFIAAPLAGMTLAQFGADVIRIDMIGGGIDYQRMPRISPKGRSLYWTSLNKGKRSVAVDLRQPQGKELVAEMAVAAGNLLTNIGTPWLNYEVLAARRADAIACIIQGNADGSTAVDYTVNCATGYPTITGEGTTARPVNHVLPAWDVACAYQAAFAMVAALNRRQNTGEGSNIKLALSDVAFSTLSHLGVLTEAELLGQERHALGNHLYGAFGLDFGSADGLRVMVVAISASQWKALVQCCGIEPAIAGAQQSLGLDFNDEAQRFEGREIIAALLRPWFASRSFEQVEAAFNRFKVCWGKYGGVRELLASDPRVGLANPIYERLDTPGVGAHLAARSAARFEGVEHTPTTPAALLGTHTDEVLHQLLGLTGAQIGHLHDAGVVAGPEKDPTR</sequence>
<dbReference type="InterPro" id="IPR023606">
    <property type="entry name" value="CoA-Trfase_III_dom_1_sf"/>
</dbReference>
<dbReference type="AlphaFoldDB" id="A0A7Y7XH85"/>
<dbReference type="EMBL" id="JACAQB010000026">
    <property type="protein sequence ID" value="NWB99787.1"/>
    <property type="molecule type" value="Genomic_DNA"/>
</dbReference>
<dbReference type="InterPro" id="IPR044855">
    <property type="entry name" value="CoA-Trfase_III_dom3_sf"/>
</dbReference>
<comment type="caution">
    <text evidence="1">The sequence shown here is derived from an EMBL/GenBank/DDBJ whole genome shotgun (WGS) entry which is preliminary data.</text>
</comment>
<evidence type="ECO:0000313" key="1">
    <source>
        <dbReference type="EMBL" id="NWB99787.1"/>
    </source>
</evidence>
<protein>
    <submittedName>
        <fullName evidence="1">CoA transferase</fullName>
    </submittedName>
</protein>
<dbReference type="GO" id="GO:0016740">
    <property type="term" value="F:transferase activity"/>
    <property type="evidence" value="ECO:0007669"/>
    <property type="project" value="UniProtKB-KW"/>
</dbReference>
<reference evidence="1 2" key="1">
    <citation type="submission" date="2020-04" db="EMBL/GenBank/DDBJ databases">
        <title>Molecular characterization of pseudomonads from Agaricus bisporus reveal novel blotch 2 pathogens in Western Europe.</title>
        <authorList>
            <person name="Taparia T."/>
            <person name="Krijger M."/>
            <person name="Haynes E."/>
            <person name="Elpinstone J.G."/>
            <person name="Noble R."/>
            <person name="Van Der Wolf J."/>
        </authorList>
    </citation>
    <scope>NUCLEOTIDE SEQUENCE [LARGE SCALE GENOMIC DNA]</scope>
    <source>
        <strain evidence="1 2">H7001</strain>
    </source>
</reference>
<evidence type="ECO:0000313" key="2">
    <source>
        <dbReference type="Proteomes" id="UP000539985"/>
    </source>
</evidence>
<dbReference type="SUPFAM" id="SSF89796">
    <property type="entry name" value="CoA-transferase family III (CaiB/BaiF)"/>
    <property type="match status" value="1"/>
</dbReference>
<dbReference type="Gene3D" id="3.40.50.10540">
    <property type="entry name" value="Crotonobetainyl-coa:carnitine coa-transferase, domain 1"/>
    <property type="match status" value="1"/>
</dbReference>
<dbReference type="PANTHER" id="PTHR48228:SF5">
    <property type="entry name" value="ALPHA-METHYLACYL-COA RACEMASE"/>
    <property type="match status" value="1"/>
</dbReference>
<dbReference type="InterPro" id="IPR050509">
    <property type="entry name" value="CoA-transferase_III"/>
</dbReference>
<accession>A0A7Y7XH85</accession>
<keyword evidence="1" id="KW-0808">Transferase</keyword>
<dbReference type="RefSeq" id="WP_177105339.1">
    <property type="nucleotide sequence ID" value="NZ_JACAQB010000026.1"/>
</dbReference>
<gene>
    <name evidence="1" type="ORF">HX882_28355</name>
</gene>
<proteinExistence type="predicted"/>
<dbReference type="PANTHER" id="PTHR48228">
    <property type="entry name" value="SUCCINYL-COA--D-CITRAMALATE COA-TRANSFERASE"/>
    <property type="match status" value="1"/>
</dbReference>
<dbReference type="InterPro" id="IPR003673">
    <property type="entry name" value="CoA-Trfase_fam_III"/>
</dbReference>
<organism evidence="1 2">
    <name type="scientific">Pseudomonas gingeri</name>
    <dbReference type="NCBI Taxonomy" id="117681"/>
    <lineage>
        <taxon>Bacteria</taxon>
        <taxon>Pseudomonadati</taxon>
        <taxon>Pseudomonadota</taxon>
        <taxon>Gammaproteobacteria</taxon>
        <taxon>Pseudomonadales</taxon>
        <taxon>Pseudomonadaceae</taxon>
        <taxon>Pseudomonas</taxon>
    </lineage>
</organism>
<dbReference type="Pfam" id="PF02515">
    <property type="entry name" value="CoA_transf_3"/>
    <property type="match status" value="1"/>
</dbReference>